<protein>
    <submittedName>
        <fullName evidence="1">Uncharacterized protein</fullName>
    </submittedName>
</protein>
<organism evidence="1">
    <name type="scientific">Siphoviridae sp. ctmTU3</name>
    <dbReference type="NCBI Taxonomy" id="2826453"/>
    <lineage>
        <taxon>Viruses</taxon>
        <taxon>Duplodnaviria</taxon>
        <taxon>Heunggongvirae</taxon>
        <taxon>Uroviricota</taxon>
        <taxon>Caudoviricetes</taxon>
    </lineage>
</organism>
<accession>A0A8S5NI46</accession>
<proteinExistence type="predicted"/>
<sequence length="96" mass="10753">MPIKFLMCSDQALDLINNPTKLFDKQFQDTHSAIAYGILFNDSTGISIFGGGISFIIGYTYLSDNYGSQLVIKYNTRSLKIRCKVEGAWTELSDTK</sequence>
<dbReference type="EMBL" id="BK015169">
    <property type="protein sequence ID" value="DAD93880.1"/>
    <property type="molecule type" value="Genomic_DNA"/>
</dbReference>
<evidence type="ECO:0000313" key="1">
    <source>
        <dbReference type="EMBL" id="DAD93880.1"/>
    </source>
</evidence>
<name>A0A8S5NI46_9CAUD</name>
<reference evidence="1" key="1">
    <citation type="journal article" date="2021" name="Proc. Natl. Acad. Sci. U.S.A.">
        <title>A Catalog of Tens of Thousands of Viruses from Human Metagenomes Reveals Hidden Associations with Chronic Diseases.</title>
        <authorList>
            <person name="Tisza M.J."/>
            <person name="Buck C.B."/>
        </authorList>
    </citation>
    <scope>NUCLEOTIDE SEQUENCE</scope>
    <source>
        <strain evidence="1">CtmTU3</strain>
    </source>
</reference>